<gene>
    <name evidence="2" type="ORF">SS50377_13165</name>
</gene>
<keyword evidence="1" id="KW-0812">Transmembrane</keyword>
<organism evidence="2">
    <name type="scientific">Spironucleus salmonicida</name>
    <dbReference type="NCBI Taxonomy" id="348837"/>
    <lineage>
        <taxon>Eukaryota</taxon>
        <taxon>Metamonada</taxon>
        <taxon>Diplomonadida</taxon>
        <taxon>Hexamitidae</taxon>
        <taxon>Hexamitinae</taxon>
        <taxon>Spironucleus</taxon>
    </lineage>
</organism>
<dbReference type="EMBL" id="KI546062">
    <property type="protein sequence ID" value="EST46800.1"/>
    <property type="molecule type" value="Genomic_DNA"/>
</dbReference>
<sequence length="108" mass="12404">MRRLRPESVFSPMSFWWMECALQRGRQGKWGGRFQPNRVLPVGIVGETLRQGRLGCSVGAYLCSMAYWAYGVAAAMNFLDIKMTNKLRDRKKLMRTTSSDEISLVHSR</sequence>
<protein>
    <submittedName>
        <fullName evidence="2">Uncharacterized protein</fullName>
    </submittedName>
</protein>
<evidence type="ECO:0000256" key="1">
    <source>
        <dbReference type="SAM" id="Phobius"/>
    </source>
</evidence>
<reference evidence="2" key="1">
    <citation type="journal article" date="2014" name="PLoS Genet.">
        <title>The Genome of Spironucleus salmonicida Highlights a Fish Pathogen Adapted to Fluctuating Environments.</title>
        <authorList>
            <person name="Xu F."/>
            <person name="Jerlstrom-Hultqvist J."/>
            <person name="Einarsson E."/>
            <person name="Astvaldsson A."/>
            <person name="Svard S.G."/>
            <person name="Andersson J.O."/>
        </authorList>
    </citation>
    <scope>NUCLEOTIDE SEQUENCE</scope>
</reference>
<dbReference type="VEuPathDB" id="GiardiaDB:SS50377_25170"/>
<dbReference type="AlphaFoldDB" id="V6LQD9"/>
<keyword evidence="1" id="KW-0472">Membrane</keyword>
<accession>V6LQD9</accession>
<name>V6LQD9_9EUKA</name>
<evidence type="ECO:0000313" key="2">
    <source>
        <dbReference type="EMBL" id="EST46800.1"/>
    </source>
</evidence>
<feature type="transmembrane region" description="Helical" evidence="1">
    <location>
        <begin position="58"/>
        <end position="79"/>
    </location>
</feature>
<proteinExistence type="predicted"/>
<keyword evidence="1" id="KW-1133">Transmembrane helix</keyword>